<organism evidence="2 3">
    <name type="scientific">Nelumbo nucifera</name>
    <name type="common">Sacred lotus</name>
    <dbReference type="NCBI Taxonomy" id="4432"/>
    <lineage>
        <taxon>Eukaryota</taxon>
        <taxon>Viridiplantae</taxon>
        <taxon>Streptophyta</taxon>
        <taxon>Embryophyta</taxon>
        <taxon>Tracheophyta</taxon>
        <taxon>Spermatophyta</taxon>
        <taxon>Magnoliopsida</taxon>
        <taxon>Proteales</taxon>
        <taxon>Nelumbonaceae</taxon>
        <taxon>Nelumbo</taxon>
    </lineage>
</organism>
<sequence>MLCPPIESLTASGSLPSIFALNDGFAHSSDPLTGQETSTTTPSTEAPPPSPSPLSKMMETSQKMASSSITTAYWLVLVLRPMKRLLFRPGGFCSLIKLISKGTPNRNPR</sequence>
<reference evidence="2 3" key="1">
    <citation type="journal article" date="2020" name="Mol. Biol. Evol.">
        <title>Distinct Expression and Methylation Patterns for Genes with Different Fates following a Single Whole-Genome Duplication in Flowering Plants.</title>
        <authorList>
            <person name="Shi T."/>
            <person name="Rahmani R.S."/>
            <person name="Gugger P.F."/>
            <person name="Wang M."/>
            <person name="Li H."/>
            <person name="Zhang Y."/>
            <person name="Li Z."/>
            <person name="Wang Q."/>
            <person name="Van de Peer Y."/>
            <person name="Marchal K."/>
            <person name="Chen J."/>
        </authorList>
    </citation>
    <scope>NUCLEOTIDE SEQUENCE [LARGE SCALE GENOMIC DNA]</scope>
    <source>
        <tissue evidence="2">Leaf</tissue>
    </source>
</reference>
<proteinExistence type="predicted"/>
<feature type="region of interest" description="Disordered" evidence="1">
    <location>
        <begin position="26"/>
        <end position="63"/>
    </location>
</feature>
<evidence type="ECO:0000313" key="3">
    <source>
        <dbReference type="Proteomes" id="UP000607653"/>
    </source>
</evidence>
<evidence type="ECO:0000256" key="1">
    <source>
        <dbReference type="SAM" id="MobiDB-lite"/>
    </source>
</evidence>
<protein>
    <submittedName>
        <fullName evidence="2">Uncharacterized protein</fullName>
    </submittedName>
</protein>
<dbReference type="EMBL" id="DUZY01000006">
    <property type="protein sequence ID" value="DAD43853.1"/>
    <property type="molecule type" value="Genomic_DNA"/>
</dbReference>
<comment type="caution">
    <text evidence="2">The sequence shown here is derived from an EMBL/GenBank/DDBJ whole genome shotgun (WGS) entry which is preliminary data.</text>
</comment>
<dbReference type="AlphaFoldDB" id="A0A822ZGW2"/>
<keyword evidence="3" id="KW-1185">Reference proteome</keyword>
<name>A0A822ZGW2_NELNU</name>
<accession>A0A822ZGW2</accession>
<dbReference type="Proteomes" id="UP000607653">
    <property type="component" value="Unassembled WGS sequence"/>
</dbReference>
<evidence type="ECO:0000313" key="2">
    <source>
        <dbReference type="EMBL" id="DAD43853.1"/>
    </source>
</evidence>
<gene>
    <name evidence="2" type="ORF">HUJ06_002083</name>
</gene>